<feature type="compositionally biased region" description="Low complexity" evidence="1">
    <location>
        <begin position="255"/>
        <end position="264"/>
    </location>
</feature>
<gene>
    <name evidence="3" type="ORF">FA048_10835</name>
</gene>
<evidence type="ECO:0000313" key="3">
    <source>
        <dbReference type="EMBL" id="TKC10664.1"/>
    </source>
</evidence>
<sequence>MKNILLLISLFISSFAFSQTGINTINPQATLHVDGAKDNPATGTPSTAQQINDFVVTAAGNIGVGITTPTAKLQVRSGTNGISGLKFDNVNNATATTSSTALLGIDASGNVVIAASAITGDIKNSVRTADHNGWYLLDGRAISSLPANAQTAATALGFASTIPNATDRFLKTKTGSETIGNTGGNNSLTILQTNLPNVTFTGSITGSTSTAGSHTHTVERPSKQADTDRGTAASSWSIDSLQNGATTPNGDHTHTVSGTATVSSGGSGTVLDNRSAYLIVNTYIYLGQ</sequence>
<keyword evidence="2" id="KW-0732">Signal</keyword>
<feature type="compositionally biased region" description="Low complexity" evidence="1">
    <location>
        <begin position="204"/>
        <end position="215"/>
    </location>
</feature>
<evidence type="ECO:0000256" key="1">
    <source>
        <dbReference type="SAM" id="MobiDB-lite"/>
    </source>
</evidence>
<proteinExistence type="predicted"/>
<feature type="chain" id="PRO_5021034921" description="Phage tail collar domain-containing protein" evidence="2">
    <location>
        <begin position="19"/>
        <end position="288"/>
    </location>
</feature>
<evidence type="ECO:0000256" key="2">
    <source>
        <dbReference type="SAM" id="SignalP"/>
    </source>
</evidence>
<dbReference type="RefSeq" id="WP_136840713.1">
    <property type="nucleotide sequence ID" value="NZ_SWBR01000002.1"/>
</dbReference>
<organism evidence="3 4">
    <name type="scientific">Pedobacter polaris</name>
    <dbReference type="NCBI Taxonomy" id="2571273"/>
    <lineage>
        <taxon>Bacteria</taxon>
        <taxon>Pseudomonadati</taxon>
        <taxon>Bacteroidota</taxon>
        <taxon>Sphingobacteriia</taxon>
        <taxon>Sphingobacteriales</taxon>
        <taxon>Sphingobacteriaceae</taxon>
        <taxon>Pedobacter</taxon>
    </lineage>
</organism>
<protein>
    <recommendedName>
        <fullName evidence="5">Phage tail collar domain-containing protein</fullName>
    </recommendedName>
</protein>
<dbReference type="AlphaFoldDB" id="A0A4U1CSD1"/>
<feature type="region of interest" description="Disordered" evidence="1">
    <location>
        <begin position="204"/>
        <end position="267"/>
    </location>
</feature>
<evidence type="ECO:0000313" key="4">
    <source>
        <dbReference type="Proteomes" id="UP000309488"/>
    </source>
</evidence>
<dbReference type="Proteomes" id="UP000309488">
    <property type="component" value="Unassembled WGS sequence"/>
</dbReference>
<reference evidence="3 4" key="1">
    <citation type="submission" date="2019-04" db="EMBL/GenBank/DDBJ databases">
        <title>Pedobacter sp. RP-3-22 sp. nov., isolated from Arctic soil.</title>
        <authorList>
            <person name="Dahal R.H."/>
            <person name="Kim D.-U."/>
        </authorList>
    </citation>
    <scope>NUCLEOTIDE SEQUENCE [LARGE SCALE GENOMIC DNA]</scope>
    <source>
        <strain evidence="3 4">RP-3-22</strain>
    </source>
</reference>
<name>A0A4U1CSD1_9SPHI</name>
<dbReference type="EMBL" id="SWBR01000002">
    <property type="protein sequence ID" value="TKC10664.1"/>
    <property type="molecule type" value="Genomic_DNA"/>
</dbReference>
<accession>A0A4U1CSD1</accession>
<keyword evidence="4" id="KW-1185">Reference proteome</keyword>
<feature type="signal peptide" evidence="2">
    <location>
        <begin position="1"/>
        <end position="18"/>
    </location>
</feature>
<feature type="compositionally biased region" description="Basic and acidic residues" evidence="1">
    <location>
        <begin position="216"/>
        <end position="229"/>
    </location>
</feature>
<comment type="caution">
    <text evidence="3">The sequence shown here is derived from an EMBL/GenBank/DDBJ whole genome shotgun (WGS) entry which is preliminary data.</text>
</comment>
<dbReference type="OrthoDB" id="1240046at2"/>
<evidence type="ECO:0008006" key="5">
    <source>
        <dbReference type="Google" id="ProtNLM"/>
    </source>
</evidence>
<feature type="compositionally biased region" description="Polar residues" evidence="1">
    <location>
        <begin position="232"/>
        <end position="250"/>
    </location>
</feature>